<feature type="domain" description="Prp31 C-terminal" evidence="1">
    <location>
        <begin position="1"/>
        <end position="63"/>
    </location>
</feature>
<reference evidence="2" key="1">
    <citation type="submission" date="2022-07" db="EMBL/GenBank/DDBJ databases">
        <title>Genome Sequence of Agrocybe chaxingu.</title>
        <authorList>
            <person name="Buettner E."/>
        </authorList>
    </citation>
    <scope>NUCLEOTIDE SEQUENCE</scope>
    <source>
        <strain evidence="2">MP-N11</strain>
    </source>
</reference>
<accession>A0A9W8JUX3</accession>
<name>A0A9W8JUX3_9AGAR</name>
<dbReference type="Proteomes" id="UP001148786">
    <property type="component" value="Unassembled WGS sequence"/>
</dbReference>
<proteinExistence type="predicted"/>
<dbReference type="Pfam" id="PF09785">
    <property type="entry name" value="Prp31_C"/>
    <property type="match status" value="1"/>
</dbReference>
<protein>
    <recommendedName>
        <fullName evidence="1">Prp31 C-terminal domain-containing protein</fullName>
    </recommendedName>
</protein>
<comment type="caution">
    <text evidence="2">The sequence shown here is derived from an EMBL/GenBank/DDBJ whole genome shotgun (WGS) entry which is preliminary data.</text>
</comment>
<evidence type="ECO:0000313" key="2">
    <source>
        <dbReference type="EMBL" id="KAJ3481827.1"/>
    </source>
</evidence>
<gene>
    <name evidence="2" type="ORF">NLJ89_g12179</name>
</gene>
<dbReference type="InterPro" id="IPR019175">
    <property type="entry name" value="Prp31_C"/>
</dbReference>
<evidence type="ECO:0000259" key="1">
    <source>
        <dbReference type="Pfam" id="PF09785"/>
    </source>
</evidence>
<dbReference type="AlphaFoldDB" id="A0A9W8JUX3"/>
<organism evidence="2 3">
    <name type="scientific">Agrocybe chaxingu</name>
    <dbReference type="NCBI Taxonomy" id="84603"/>
    <lineage>
        <taxon>Eukaryota</taxon>
        <taxon>Fungi</taxon>
        <taxon>Dikarya</taxon>
        <taxon>Basidiomycota</taxon>
        <taxon>Agaricomycotina</taxon>
        <taxon>Agaricomycetes</taxon>
        <taxon>Agaricomycetidae</taxon>
        <taxon>Agaricales</taxon>
        <taxon>Agaricineae</taxon>
        <taxon>Strophariaceae</taxon>
        <taxon>Agrocybe</taxon>
    </lineage>
</organism>
<sequence length="92" mass="9466">MGMIGVGTGKVRAGLGEAKSRAKMSKANKLRTAAITRSAQAAQSSGTATSLSVTPAQGFELTNRAAAMQRVKEANEKWFGGGTFSFVGKKGT</sequence>
<keyword evidence="3" id="KW-1185">Reference proteome</keyword>
<dbReference type="EMBL" id="JANKHO010003663">
    <property type="protein sequence ID" value="KAJ3481827.1"/>
    <property type="molecule type" value="Genomic_DNA"/>
</dbReference>
<dbReference type="OrthoDB" id="4771285at2759"/>
<evidence type="ECO:0000313" key="3">
    <source>
        <dbReference type="Proteomes" id="UP001148786"/>
    </source>
</evidence>